<evidence type="ECO:0000256" key="5">
    <source>
        <dbReference type="ARBA" id="ARBA00023136"/>
    </source>
</evidence>
<feature type="transmembrane region" description="Helical" evidence="6">
    <location>
        <begin position="40"/>
        <end position="61"/>
    </location>
</feature>
<gene>
    <name evidence="7" type="ORF">COY52_06660</name>
</gene>
<evidence type="ECO:0000256" key="2">
    <source>
        <dbReference type="ARBA" id="ARBA00022448"/>
    </source>
</evidence>
<feature type="transmembrane region" description="Helical" evidence="6">
    <location>
        <begin position="170"/>
        <end position="187"/>
    </location>
</feature>
<sequence>MIKIILLIIAVIFFAMNMGGSGIAPSFSASYGGRMIKKKFAVILFTVFVLLGAFVAGGNVVKTLSGGIVPREFINLDTALIMIFSAALTLSLANLLRIPESTSIVTVGAVVGTGIFFRQILLRNLFPIFLAWIILPVISYVLTYYLYKSIYPPSSKNLWVYEKFFAKEKGLRLFTIIASCYGAFAIGTNNVANVVGPLVGAGMIKPASGFLLVSPFFGLGALILGKKTIETFSNEIIPLGNISAPLIVCVTGTLLIFASVLGFPFPYVQLTCLSILAISSVKNGYKYTMNHKVVRKIFIIWTITPLISAGTAFLLLSLLLRR</sequence>
<evidence type="ECO:0000256" key="3">
    <source>
        <dbReference type="ARBA" id="ARBA00022692"/>
    </source>
</evidence>
<feature type="transmembrane region" description="Helical" evidence="6">
    <location>
        <begin position="297"/>
        <end position="320"/>
    </location>
</feature>
<dbReference type="EMBL" id="PFMR01000178">
    <property type="protein sequence ID" value="PIZ16567.1"/>
    <property type="molecule type" value="Genomic_DNA"/>
</dbReference>
<evidence type="ECO:0000313" key="8">
    <source>
        <dbReference type="Proteomes" id="UP000229307"/>
    </source>
</evidence>
<keyword evidence="4 6" id="KW-1133">Transmembrane helix</keyword>
<feature type="transmembrane region" description="Helical" evidence="6">
    <location>
        <begin position="73"/>
        <end position="96"/>
    </location>
</feature>
<organism evidence="7 8">
    <name type="scientific">Candidatus Desantisbacteria bacterium CG_4_10_14_0_8_um_filter_48_22</name>
    <dbReference type="NCBI Taxonomy" id="1974543"/>
    <lineage>
        <taxon>Bacteria</taxon>
        <taxon>Candidatus Desantisiibacteriota</taxon>
    </lineage>
</organism>
<protein>
    <submittedName>
        <fullName evidence="7">Anion permease</fullName>
    </submittedName>
</protein>
<proteinExistence type="predicted"/>
<keyword evidence="2" id="KW-0813">Transport</keyword>
<keyword evidence="3 6" id="KW-0812">Transmembrane</keyword>
<feature type="transmembrane region" description="Helical" evidence="6">
    <location>
        <begin position="128"/>
        <end position="147"/>
    </location>
</feature>
<dbReference type="GO" id="GO:0035435">
    <property type="term" value="P:phosphate ion transmembrane transport"/>
    <property type="evidence" value="ECO:0007669"/>
    <property type="project" value="TreeGrafter"/>
</dbReference>
<comment type="caution">
    <text evidence="7">The sequence shown here is derived from an EMBL/GenBank/DDBJ whole genome shotgun (WGS) entry which is preliminary data.</text>
</comment>
<dbReference type="Proteomes" id="UP000229307">
    <property type="component" value="Unassembled WGS sequence"/>
</dbReference>
<evidence type="ECO:0000313" key="7">
    <source>
        <dbReference type="EMBL" id="PIZ16567.1"/>
    </source>
</evidence>
<comment type="subcellular location">
    <subcellularLocation>
        <location evidence="1">Membrane</location>
        <topology evidence="1">Multi-pass membrane protein</topology>
    </subcellularLocation>
</comment>
<evidence type="ECO:0000256" key="6">
    <source>
        <dbReference type="SAM" id="Phobius"/>
    </source>
</evidence>
<feature type="transmembrane region" description="Helical" evidence="6">
    <location>
        <begin position="207"/>
        <end position="224"/>
    </location>
</feature>
<dbReference type="PANTHER" id="PTHR11101">
    <property type="entry name" value="PHOSPHATE TRANSPORTER"/>
    <property type="match status" value="1"/>
</dbReference>
<evidence type="ECO:0000256" key="4">
    <source>
        <dbReference type="ARBA" id="ARBA00022989"/>
    </source>
</evidence>
<feature type="transmembrane region" description="Helical" evidence="6">
    <location>
        <begin position="103"/>
        <end position="122"/>
    </location>
</feature>
<dbReference type="GO" id="GO:0016020">
    <property type="term" value="C:membrane"/>
    <property type="evidence" value="ECO:0007669"/>
    <property type="project" value="UniProtKB-SubCell"/>
</dbReference>
<dbReference type="AlphaFoldDB" id="A0A2M7SAJ9"/>
<keyword evidence="5 6" id="KW-0472">Membrane</keyword>
<feature type="transmembrane region" description="Helical" evidence="6">
    <location>
        <begin position="6"/>
        <end position="28"/>
    </location>
</feature>
<dbReference type="InterPro" id="IPR001204">
    <property type="entry name" value="Phos_transporter"/>
</dbReference>
<dbReference type="Pfam" id="PF01384">
    <property type="entry name" value="PHO4"/>
    <property type="match status" value="1"/>
</dbReference>
<dbReference type="PANTHER" id="PTHR11101:SF80">
    <property type="entry name" value="PHOSPHATE TRANSPORTER"/>
    <property type="match status" value="1"/>
</dbReference>
<accession>A0A2M7SAJ9</accession>
<feature type="transmembrane region" description="Helical" evidence="6">
    <location>
        <begin position="267"/>
        <end position="285"/>
    </location>
</feature>
<feature type="transmembrane region" description="Helical" evidence="6">
    <location>
        <begin position="236"/>
        <end position="261"/>
    </location>
</feature>
<dbReference type="GO" id="GO:0005315">
    <property type="term" value="F:phosphate transmembrane transporter activity"/>
    <property type="evidence" value="ECO:0007669"/>
    <property type="project" value="InterPro"/>
</dbReference>
<evidence type="ECO:0000256" key="1">
    <source>
        <dbReference type="ARBA" id="ARBA00004141"/>
    </source>
</evidence>
<name>A0A2M7SAJ9_9BACT</name>
<reference evidence="8" key="1">
    <citation type="submission" date="2017-09" db="EMBL/GenBank/DDBJ databases">
        <title>Depth-based differentiation of microbial function through sediment-hosted aquifers and enrichment of novel symbionts in the deep terrestrial subsurface.</title>
        <authorList>
            <person name="Probst A.J."/>
            <person name="Ladd B."/>
            <person name="Jarett J.K."/>
            <person name="Geller-Mcgrath D.E."/>
            <person name="Sieber C.M.K."/>
            <person name="Emerson J.B."/>
            <person name="Anantharaman K."/>
            <person name="Thomas B.C."/>
            <person name="Malmstrom R."/>
            <person name="Stieglmeier M."/>
            <person name="Klingl A."/>
            <person name="Woyke T."/>
            <person name="Ryan C.M."/>
            <person name="Banfield J.F."/>
        </authorList>
    </citation>
    <scope>NUCLEOTIDE SEQUENCE [LARGE SCALE GENOMIC DNA]</scope>
</reference>